<sequence>MPSPFDRDKDNRDEEIVSLFDENQRSLVCYVEHSLETDGITYLLLMPVDIPVTIISWESDDPDAEEVEAVMLEDDGEITDIFANAKAVLAEHNLYLKHSAFTLTATGELPPIEEDQILTLNLDEEDSDLDSEELQLLASFYHSERKYSIYTPLTPLLFFARYNTKGKLELVSPEEEGFQPILEELLFEELDDR</sequence>
<evidence type="ECO:0000313" key="1">
    <source>
        <dbReference type="EMBL" id="VEP11964.1"/>
    </source>
</evidence>
<evidence type="ECO:0008006" key="3">
    <source>
        <dbReference type="Google" id="ProtNLM"/>
    </source>
</evidence>
<proteinExistence type="predicted"/>
<dbReference type="Pfam" id="PF12527">
    <property type="entry name" value="DUF3727"/>
    <property type="match status" value="1"/>
</dbReference>
<dbReference type="InterPro" id="IPR009711">
    <property type="entry name" value="UPF0473"/>
</dbReference>
<gene>
    <name evidence="1" type="ORF">H1P_1290004</name>
</gene>
<dbReference type="PANTHER" id="PTHR36061">
    <property type="match status" value="1"/>
</dbReference>
<keyword evidence="2" id="KW-1185">Reference proteome</keyword>
<dbReference type="AlphaFoldDB" id="A0A563VKI9"/>
<dbReference type="InterPro" id="IPR022203">
    <property type="entry name" value="DUF3727"/>
</dbReference>
<dbReference type="RefSeq" id="WP_144869827.1">
    <property type="nucleotide sequence ID" value="NZ_LR213882.1"/>
</dbReference>
<dbReference type="Pfam" id="PF06949">
    <property type="entry name" value="DUF1292"/>
    <property type="match status" value="1"/>
</dbReference>
<dbReference type="PANTHER" id="PTHR36061:SF3">
    <property type="entry name" value="OS04G0692200 PROTEIN"/>
    <property type="match status" value="1"/>
</dbReference>
<organism evidence="1 2">
    <name type="scientific">Hyella patelloides LEGE 07179</name>
    <dbReference type="NCBI Taxonomy" id="945734"/>
    <lineage>
        <taxon>Bacteria</taxon>
        <taxon>Bacillati</taxon>
        <taxon>Cyanobacteriota</taxon>
        <taxon>Cyanophyceae</taxon>
        <taxon>Pleurocapsales</taxon>
        <taxon>Hyellaceae</taxon>
        <taxon>Hyella</taxon>
    </lineage>
</organism>
<name>A0A563VKI9_9CYAN</name>
<dbReference type="EMBL" id="CAACVJ010000034">
    <property type="protein sequence ID" value="VEP11964.1"/>
    <property type="molecule type" value="Genomic_DNA"/>
</dbReference>
<evidence type="ECO:0000313" key="2">
    <source>
        <dbReference type="Proteomes" id="UP000320055"/>
    </source>
</evidence>
<protein>
    <recommendedName>
        <fullName evidence="3">DUF3727 domain-containing protein</fullName>
    </recommendedName>
</protein>
<accession>A0A563VKI9</accession>
<dbReference type="OrthoDB" id="571691at2"/>
<reference evidence="1 2" key="1">
    <citation type="submission" date="2019-01" db="EMBL/GenBank/DDBJ databases">
        <authorList>
            <person name="Brito A."/>
        </authorList>
    </citation>
    <scope>NUCLEOTIDE SEQUENCE [LARGE SCALE GENOMIC DNA]</scope>
    <source>
        <strain evidence="1">1</strain>
    </source>
</reference>
<dbReference type="Proteomes" id="UP000320055">
    <property type="component" value="Unassembled WGS sequence"/>
</dbReference>